<dbReference type="EMBL" id="CAMXCT010001122">
    <property type="protein sequence ID" value="CAI3986967.1"/>
    <property type="molecule type" value="Genomic_DNA"/>
</dbReference>
<evidence type="ECO:0000313" key="4">
    <source>
        <dbReference type="EMBL" id="CAL4774279.1"/>
    </source>
</evidence>
<evidence type="ECO:0000259" key="2">
    <source>
        <dbReference type="Pfam" id="PF08373"/>
    </source>
</evidence>
<sequence length="688" mass="76820">MVAMEGTPEPRARGSWRDAFLHRRKDEEKPAPRQRAVRENDFEKAMLAQDRAMIEQLQRKPPRESAVRKKPPTPPKVSPYKFRLDTAPPSPSNDSDQVQPATVSTVSETAPETAETGETGETGPETLDAGGAAPVAPPPAAQETPEPIPPVAEPPAELREPVVEQPSVTVVPKSGELFSAADIDSIMNSITGEEAKITPSTVKASIESRRDRRLVSETEFSIPDRSKLRDQIRAIDSWLEDDVTCSEQVKEGLRLRHDDVSLQEVMAKTGKASKAEGASEAELFSKLESAKSRSKAGEKLPAAEMKDLAQRAKPMLPNMNLEKLVRALNLFSATGYEDYDLYLNVLGEIPVQVRGISPELLTKCLRLLWRLRLNEETYLELFSMEAMNMIRAKKPPRRPPVRRPAEAPLEVKAAPKPALAPFSGRMLIQIGNCLTQLGAKHPSRFMDVYQEQIAIAIPSLSQEDCELVTPCLAASPLLPDALRRAFLERCAEVDAGAPLVAPEASATPEIARYQRDAEVYRRRAKHLRNIFMIEASIRKETWAFFSSLPAEVRSYLDRVHERSKELKHPKPLGFAAEVATVLDQLGVPTWSTMAGPLEVHLVQANTPGVEAEDVVYECNEAEAYCAMRQEDRTPQLTMATKFRHKLLQRSTRHRLGLQLVHINYWEWSRLSEAQRINYMVKLQARQVG</sequence>
<dbReference type="Pfam" id="PF08373">
    <property type="entry name" value="RAP"/>
    <property type="match status" value="1"/>
</dbReference>
<dbReference type="InterPro" id="IPR013584">
    <property type="entry name" value="RAP"/>
</dbReference>
<dbReference type="Proteomes" id="UP001152797">
    <property type="component" value="Unassembled WGS sequence"/>
</dbReference>
<gene>
    <name evidence="3" type="ORF">C1SCF055_LOCUS14277</name>
</gene>
<feature type="region of interest" description="Disordered" evidence="1">
    <location>
        <begin position="1"/>
        <end position="156"/>
    </location>
</feature>
<keyword evidence="5" id="KW-1185">Reference proteome</keyword>
<evidence type="ECO:0000313" key="5">
    <source>
        <dbReference type="Proteomes" id="UP001152797"/>
    </source>
</evidence>
<evidence type="ECO:0000313" key="3">
    <source>
        <dbReference type="EMBL" id="CAI3986967.1"/>
    </source>
</evidence>
<feature type="compositionally biased region" description="Polar residues" evidence="1">
    <location>
        <begin position="92"/>
        <end position="107"/>
    </location>
</feature>
<feature type="compositionally biased region" description="Low complexity" evidence="1">
    <location>
        <begin position="108"/>
        <end position="134"/>
    </location>
</feature>
<protein>
    <submittedName>
        <fullName evidence="4">RAP domain-containing protein</fullName>
    </submittedName>
</protein>
<dbReference type="OrthoDB" id="10527428at2759"/>
<reference evidence="3" key="1">
    <citation type="submission" date="2022-10" db="EMBL/GenBank/DDBJ databases">
        <authorList>
            <person name="Chen Y."/>
            <person name="Dougan E. K."/>
            <person name="Chan C."/>
            <person name="Rhodes N."/>
            <person name="Thang M."/>
        </authorList>
    </citation>
    <scope>NUCLEOTIDE SEQUENCE</scope>
</reference>
<organism evidence="3">
    <name type="scientific">Cladocopium goreaui</name>
    <dbReference type="NCBI Taxonomy" id="2562237"/>
    <lineage>
        <taxon>Eukaryota</taxon>
        <taxon>Sar</taxon>
        <taxon>Alveolata</taxon>
        <taxon>Dinophyceae</taxon>
        <taxon>Suessiales</taxon>
        <taxon>Symbiodiniaceae</taxon>
        <taxon>Cladocopium</taxon>
    </lineage>
</organism>
<name>A0A9P1C982_9DINO</name>
<accession>A0A9P1C982</accession>
<evidence type="ECO:0000256" key="1">
    <source>
        <dbReference type="SAM" id="MobiDB-lite"/>
    </source>
</evidence>
<feature type="compositionally biased region" description="Basic and acidic residues" evidence="1">
    <location>
        <begin position="8"/>
        <end position="44"/>
    </location>
</feature>
<feature type="compositionally biased region" description="Pro residues" evidence="1">
    <location>
        <begin position="135"/>
        <end position="153"/>
    </location>
</feature>
<feature type="compositionally biased region" description="Basic and acidic residues" evidence="1">
    <location>
        <begin position="57"/>
        <end position="67"/>
    </location>
</feature>
<dbReference type="EMBL" id="CAMXCT030001122">
    <property type="protein sequence ID" value="CAL4774279.1"/>
    <property type="molecule type" value="Genomic_DNA"/>
</dbReference>
<reference evidence="4 5" key="2">
    <citation type="submission" date="2024-05" db="EMBL/GenBank/DDBJ databases">
        <authorList>
            <person name="Chen Y."/>
            <person name="Shah S."/>
            <person name="Dougan E. K."/>
            <person name="Thang M."/>
            <person name="Chan C."/>
        </authorList>
    </citation>
    <scope>NUCLEOTIDE SEQUENCE [LARGE SCALE GENOMIC DNA]</scope>
</reference>
<comment type="caution">
    <text evidence="3">The sequence shown here is derived from an EMBL/GenBank/DDBJ whole genome shotgun (WGS) entry which is preliminary data.</text>
</comment>
<dbReference type="AlphaFoldDB" id="A0A9P1C982"/>
<feature type="domain" description="RAP" evidence="2">
    <location>
        <begin position="617"/>
        <end position="681"/>
    </location>
</feature>
<dbReference type="EMBL" id="CAMXCT020001122">
    <property type="protein sequence ID" value="CAL1140342.1"/>
    <property type="molecule type" value="Genomic_DNA"/>
</dbReference>
<proteinExistence type="predicted"/>